<dbReference type="Proteomes" id="UP000481858">
    <property type="component" value="Unassembled WGS sequence"/>
</dbReference>
<gene>
    <name evidence="1" type="ORF">GQX73_g10195</name>
</gene>
<organism evidence="1 2">
    <name type="scientific">Xylaria multiplex</name>
    <dbReference type="NCBI Taxonomy" id="323545"/>
    <lineage>
        <taxon>Eukaryota</taxon>
        <taxon>Fungi</taxon>
        <taxon>Dikarya</taxon>
        <taxon>Ascomycota</taxon>
        <taxon>Pezizomycotina</taxon>
        <taxon>Sordariomycetes</taxon>
        <taxon>Xylariomycetidae</taxon>
        <taxon>Xylariales</taxon>
        <taxon>Xylariaceae</taxon>
        <taxon>Xylaria</taxon>
    </lineage>
</organism>
<reference evidence="1 2" key="1">
    <citation type="submission" date="2019-12" db="EMBL/GenBank/DDBJ databases">
        <title>Draft genome sequence of the ascomycete Xylaria multiplex DSM 110363.</title>
        <authorList>
            <person name="Buettner E."/>
            <person name="Kellner H."/>
        </authorList>
    </citation>
    <scope>NUCLEOTIDE SEQUENCE [LARGE SCALE GENOMIC DNA]</scope>
    <source>
        <strain evidence="1 2">DSM 110363</strain>
    </source>
</reference>
<accession>A0A7C8IH67</accession>
<sequence length="524" mass="60306">MDNPFYTINPPGSDGSDAGDMDHTYADDYMDHTYADDYMDHTYADDYMASNSDMLSEPNGPDVVDDDKFDDDDNVAASEQEFDLQLPLEIQDRRYLSTNEWSWEPRTDISSLRVHHSLGGRRHENQSCYIEKVNGDFHRFQYFGDIRFNYGRPLVVSGEENEELKIALHKTIYKLSVVDCGGPCARANYPPEPQRRLLERNRLGECELPLADLTHNPRKYWAYVVEIAPPRGIPRDVILRELFKIPPMQPAEECIMYQEAIRTLHIVAGQASISDWRNLDTFVMPYIQWEVVRIIGNETDGHGTFPEKVKLLLEDTGMGWAAVPDAYRRIPARFKTLALNNGFLAVKTVLVGQPQDARYGRLNHLEQQMIELQQNTDWKLALAPGIEAMQERASNASFQIAMKYRQIETWYEEIEEKITKMNNRITESGHHNNNSDLMQSSDMDEEHGKYKDMMAEMKQTTEWHSDRIEATNSRLTVHTNQISGMGARTTANTNQISVMEARLTVHTDQISDIDARVKELEDKK</sequence>
<dbReference type="OrthoDB" id="4758077at2759"/>
<dbReference type="EMBL" id="WUBL01000208">
    <property type="protein sequence ID" value="KAF2963380.1"/>
    <property type="molecule type" value="Genomic_DNA"/>
</dbReference>
<name>A0A7C8IH67_9PEZI</name>
<dbReference type="Gene3D" id="1.20.5.340">
    <property type="match status" value="1"/>
</dbReference>
<dbReference type="AlphaFoldDB" id="A0A7C8IH67"/>
<keyword evidence="2" id="KW-1185">Reference proteome</keyword>
<proteinExistence type="predicted"/>
<protein>
    <submittedName>
        <fullName evidence="1">Uncharacterized protein</fullName>
    </submittedName>
</protein>
<comment type="caution">
    <text evidence="1">The sequence shown here is derived from an EMBL/GenBank/DDBJ whole genome shotgun (WGS) entry which is preliminary data.</text>
</comment>
<dbReference type="InParanoid" id="A0A7C8IH67"/>
<evidence type="ECO:0000313" key="2">
    <source>
        <dbReference type="Proteomes" id="UP000481858"/>
    </source>
</evidence>
<evidence type="ECO:0000313" key="1">
    <source>
        <dbReference type="EMBL" id="KAF2963380.1"/>
    </source>
</evidence>